<comment type="similarity">
    <text evidence="1 7">Belongs to the DNA photolyase class-1 family.</text>
</comment>
<dbReference type="GO" id="GO:0003684">
    <property type="term" value="F:damaged DNA binding"/>
    <property type="evidence" value="ECO:0007669"/>
    <property type="project" value="TreeGrafter"/>
</dbReference>
<evidence type="ECO:0000256" key="8">
    <source>
        <dbReference type="SAM" id="MobiDB-lite"/>
    </source>
</evidence>
<dbReference type="SUPFAM" id="SSF48173">
    <property type="entry name" value="Cryptochrome/photolyase FAD-binding domain"/>
    <property type="match status" value="1"/>
</dbReference>
<dbReference type="PANTHER" id="PTHR11455">
    <property type="entry name" value="CRYPTOCHROME"/>
    <property type="match status" value="1"/>
</dbReference>
<dbReference type="OrthoDB" id="435881at2759"/>
<dbReference type="InterPro" id="IPR006050">
    <property type="entry name" value="DNA_photolyase_N"/>
</dbReference>
<dbReference type="InterPro" id="IPR002081">
    <property type="entry name" value="Cryptochrome/DNA_photolyase_1"/>
</dbReference>
<evidence type="ECO:0000256" key="7">
    <source>
        <dbReference type="RuleBase" id="RU367151"/>
    </source>
</evidence>
<feature type="binding site" evidence="5">
    <location>
        <begin position="299"/>
        <end position="303"/>
    </location>
    <ligand>
        <name>FAD</name>
        <dbReference type="ChEBI" id="CHEBI:57692"/>
    </ligand>
</feature>
<sequence length="726" mass="80666">MAAGKLLVYLLRRDLRVSDNPILHHLAASSDHGYTHFLPIYVFPSRQIEVSGFLSEGQQSPYPQARSRVGGYWRCGPHRAKFIAQSVWDLKGSLQQLNSDLVIRVGEAQDVLSHLMQGLQDKSPKLGAVWMTEELPWEEKEEHEAVAALCAENDVDFKLWPDEKYYIDDRDTGLDKPADLPDVFTTYRKSQEPLRERPRKALPTPAKSSLPPLLDESAMPPQHGPFEIPTSLGELEACLLHPLDMVLSNPPKACDDAQAGHPFLGGERSGHERIRHLVKSGAVSTYKETRNGLLGVDYSTKLSAWLALGCISARQVHEELLKFEDGKADAYREAAGYGKGENAGTAGIRFELLWRDYMRLCTAKFGRKLFKLSGFMQDKSYDTKWKTADKAVAARGQDPSPDKVSRLLERFLEGTTGMGLIDASQRELFLTGYTSNRARQNAASFLSKHLDIDWRYGAEWYEMLLVDYDTSSNWANWQYVAGVGNDPRGDARIFNPVKQAFDYDKDGTYVRAWVPELRGLEKPENVFQVWTTSHADLKTCGLVDSIMATDPLKRIDFRLDRKPRTTRRSFPRKRGGGGRGGNNGGGNGSRRGGNGGSPGRGHPDKSPEGSADDTMPKNSDFGGHNQNGNGAVVPPQQPRGAAGPRAKYHNGPYGYNVVNGSYNNGWYPDYGMRGRGAQYGYNGGGGRWYAPGATYAFRGHPQPWQPMYGPVPVYPRLPNVHPGAHP</sequence>
<dbReference type="InterPro" id="IPR036134">
    <property type="entry name" value="Crypto/Photolyase_FAD-like_sf"/>
</dbReference>
<evidence type="ECO:0000256" key="3">
    <source>
        <dbReference type="ARBA" id="ARBA00022827"/>
    </source>
</evidence>
<dbReference type="Gene3D" id="3.40.50.620">
    <property type="entry name" value="HUPs"/>
    <property type="match status" value="1"/>
</dbReference>
<accession>A0A8H4V764</accession>
<dbReference type="InterPro" id="IPR036155">
    <property type="entry name" value="Crypto/Photolyase_N_sf"/>
</dbReference>
<proteinExistence type="inferred from homology"/>
<reference evidence="10 11" key="1">
    <citation type="journal article" date="2020" name="Genome Biol. Evol.">
        <title>A new high-quality draft genome assembly of the Chinese cordyceps Ophiocordyceps sinensis.</title>
        <authorList>
            <person name="Shu R."/>
            <person name="Zhang J."/>
            <person name="Meng Q."/>
            <person name="Zhang H."/>
            <person name="Zhou G."/>
            <person name="Li M."/>
            <person name="Wu P."/>
            <person name="Zhao Y."/>
            <person name="Chen C."/>
            <person name="Qin Q."/>
        </authorList>
    </citation>
    <scope>NUCLEOTIDE SEQUENCE [LARGE SCALE GENOMIC DNA]</scope>
    <source>
        <strain evidence="10 11">IOZ07</strain>
    </source>
</reference>
<keyword evidence="2 5" id="KW-0285">Flavoprotein</keyword>
<dbReference type="GO" id="GO:0071949">
    <property type="term" value="F:FAD binding"/>
    <property type="evidence" value="ECO:0007669"/>
    <property type="project" value="TreeGrafter"/>
</dbReference>
<feature type="site" description="Electron transfer via tryptophanyl radical" evidence="6">
    <location>
        <position position="385"/>
    </location>
</feature>
<comment type="cofactor">
    <cofactor evidence="5 7">
        <name>FAD</name>
        <dbReference type="ChEBI" id="CHEBI:57692"/>
    </cofactor>
    <text evidence="5 7">Binds 1 FAD per subunit.</text>
</comment>
<keyword evidence="4 7" id="KW-0157">Chromophore</keyword>
<keyword evidence="3 5" id="KW-0274">FAD</keyword>
<evidence type="ECO:0000259" key="9">
    <source>
        <dbReference type="PROSITE" id="PS51645"/>
    </source>
</evidence>
<feature type="site" description="Electron transfer via tryptophanyl radical" evidence="6">
    <location>
        <position position="454"/>
    </location>
</feature>
<dbReference type="AlphaFoldDB" id="A0A8H4V764"/>
<dbReference type="Proteomes" id="UP000557566">
    <property type="component" value="Unassembled WGS sequence"/>
</dbReference>
<dbReference type="GO" id="GO:0000719">
    <property type="term" value="P:photoreactive repair"/>
    <property type="evidence" value="ECO:0007669"/>
    <property type="project" value="TreeGrafter"/>
</dbReference>
<evidence type="ECO:0000256" key="1">
    <source>
        <dbReference type="ARBA" id="ARBA00005862"/>
    </source>
</evidence>
<gene>
    <name evidence="10" type="ORF">G6O67_002097</name>
</gene>
<evidence type="ECO:0000256" key="4">
    <source>
        <dbReference type="ARBA" id="ARBA00022991"/>
    </source>
</evidence>
<dbReference type="Gene3D" id="1.25.40.80">
    <property type="match status" value="1"/>
</dbReference>
<dbReference type="PANTHER" id="PTHR11455:SF22">
    <property type="entry name" value="CRYPTOCHROME DASH"/>
    <property type="match status" value="1"/>
</dbReference>
<comment type="function">
    <text evidence="7">May have a photoreceptor function.</text>
</comment>
<feature type="binding site" evidence="5">
    <location>
        <begin position="467"/>
        <end position="469"/>
    </location>
    <ligand>
        <name>FAD</name>
        <dbReference type="ChEBI" id="CHEBI:57692"/>
    </ligand>
</feature>
<evidence type="ECO:0000256" key="6">
    <source>
        <dbReference type="PIRSR" id="PIRSR602081-2"/>
    </source>
</evidence>
<feature type="compositionally biased region" description="Basic residues" evidence="8">
    <location>
        <begin position="564"/>
        <end position="576"/>
    </location>
</feature>
<dbReference type="NCBIfam" id="TIGR02765">
    <property type="entry name" value="crypto_DASH"/>
    <property type="match status" value="1"/>
</dbReference>
<feature type="domain" description="Photolyase/cryptochrome alpha/beta" evidence="9">
    <location>
        <begin position="5"/>
        <end position="165"/>
    </location>
</feature>
<dbReference type="GO" id="GO:0003904">
    <property type="term" value="F:deoxyribodipyrimidine photo-lyase activity"/>
    <property type="evidence" value="ECO:0007669"/>
    <property type="project" value="TreeGrafter"/>
</dbReference>
<feature type="region of interest" description="Disordered" evidence="8">
    <location>
        <begin position="557"/>
        <end position="647"/>
    </location>
</feature>
<dbReference type="PRINTS" id="PR00147">
    <property type="entry name" value="DNAPHOTLYASE"/>
</dbReference>
<feature type="region of interest" description="Disordered" evidence="8">
    <location>
        <begin position="189"/>
        <end position="215"/>
    </location>
</feature>
<feature type="binding site" evidence="5">
    <location>
        <position position="286"/>
    </location>
    <ligand>
        <name>FAD</name>
        <dbReference type="ChEBI" id="CHEBI:57692"/>
    </ligand>
</feature>
<dbReference type="EMBL" id="JAAVMX010000003">
    <property type="protein sequence ID" value="KAF4510186.1"/>
    <property type="molecule type" value="Genomic_DNA"/>
</dbReference>
<dbReference type="PROSITE" id="PS51645">
    <property type="entry name" value="PHR_CRY_ALPHA_BETA"/>
    <property type="match status" value="1"/>
</dbReference>
<dbReference type="Gene3D" id="1.10.579.10">
    <property type="entry name" value="DNA Cyclobutane Dipyrimidine Photolyase, subunit A, domain 3"/>
    <property type="match status" value="1"/>
</dbReference>
<feature type="site" description="Electron transfer via tryptophanyl radical" evidence="6">
    <location>
        <position position="477"/>
    </location>
</feature>
<dbReference type="InterPro" id="IPR005101">
    <property type="entry name" value="Cryptochr/Photolyase_FAD-bd"/>
</dbReference>
<evidence type="ECO:0000313" key="10">
    <source>
        <dbReference type="EMBL" id="KAF4510186.1"/>
    </source>
</evidence>
<dbReference type="InterPro" id="IPR014729">
    <property type="entry name" value="Rossmann-like_a/b/a_fold"/>
</dbReference>
<comment type="caution">
    <text evidence="10">The sequence shown here is derived from an EMBL/GenBank/DDBJ whole genome shotgun (WGS) entry which is preliminary data.</text>
</comment>
<keyword evidence="11" id="KW-1185">Reference proteome</keyword>
<dbReference type="SUPFAM" id="SSF52425">
    <property type="entry name" value="Cryptochrome/photolyase, N-terminal domain"/>
    <property type="match status" value="1"/>
</dbReference>
<evidence type="ECO:0000256" key="2">
    <source>
        <dbReference type="ARBA" id="ARBA00022630"/>
    </source>
</evidence>
<protein>
    <recommendedName>
        <fullName evidence="7">Cryptochrome DASH</fullName>
    </recommendedName>
</protein>
<dbReference type="Pfam" id="PF03441">
    <property type="entry name" value="FAD_binding_7"/>
    <property type="match status" value="1"/>
</dbReference>
<comment type="cofactor">
    <cofactor evidence="7">
        <name>(6R)-5,10-methylene-5,6,7,8-tetrahydrofolate</name>
        <dbReference type="ChEBI" id="CHEBI:15636"/>
    </cofactor>
    <text evidence="7">Binds 1 5,10-methenyltetrahydrofolate (MTHF) per subunit.</text>
</comment>
<organism evidence="10 11">
    <name type="scientific">Ophiocordyceps sinensis</name>
    <dbReference type="NCBI Taxonomy" id="72228"/>
    <lineage>
        <taxon>Eukaryota</taxon>
        <taxon>Fungi</taxon>
        <taxon>Dikarya</taxon>
        <taxon>Ascomycota</taxon>
        <taxon>Pezizomycotina</taxon>
        <taxon>Sordariomycetes</taxon>
        <taxon>Hypocreomycetidae</taxon>
        <taxon>Hypocreales</taxon>
        <taxon>Ophiocordycipitaceae</taxon>
        <taxon>Ophiocordyceps</taxon>
    </lineage>
</organism>
<feature type="compositionally biased region" description="Gly residues" evidence="8">
    <location>
        <begin position="577"/>
        <end position="599"/>
    </location>
</feature>
<name>A0A8H4V764_9HYPO</name>
<dbReference type="Pfam" id="PF00875">
    <property type="entry name" value="DNA_photolyase"/>
    <property type="match status" value="1"/>
</dbReference>
<dbReference type="InterPro" id="IPR014133">
    <property type="entry name" value="Cry_DASH"/>
</dbReference>
<evidence type="ECO:0000256" key="5">
    <source>
        <dbReference type="PIRSR" id="PIRSR602081-1"/>
    </source>
</evidence>
<evidence type="ECO:0000313" key="11">
    <source>
        <dbReference type="Proteomes" id="UP000557566"/>
    </source>
</evidence>